<organism evidence="4">
    <name type="scientific">Amaranthus palmeri</name>
    <name type="common">Palmer's pigweed</name>
    <dbReference type="NCBI Taxonomy" id="107608"/>
    <lineage>
        <taxon>Eukaryota</taxon>
        <taxon>Viridiplantae</taxon>
        <taxon>Streptophyta</taxon>
        <taxon>Embryophyta</taxon>
        <taxon>Tracheophyta</taxon>
        <taxon>Spermatophyta</taxon>
        <taxon>Magnoliopsida</taxon>
        <taxon>eudicotyledons</taxon>
        <taxon>Gunneridae</taxon>
        <taxon>Pentapetalae</taxon>
        <taxon>Caryophyllales</taxon>
        <taxon>Amaranthaceae</taxon>
        <taxon>Amaranthus</taxon>
    </lineage>
</organism>
<dbReference type="PRINTS" id="PR00301">
    <property type="entry name" value="HEATSHOCK70"/>
</dbReference>
<dbReference type="InterPro" id="IPR029048">
    <property type="entry name" value="HSP70_C_sf"/>
</dbReference>
<dbReference type="SUPFAM" id="SSF53067">
    <property type="entry name" value="Actin-like ATPase domain"/>
    <property type="match status" value="2"/>
</dbReference>
<dbReference type="Gene3D" id="3.30.420.40">
    <property type="match status" value="2"/>
</dbReference>
<dbReference type="InterPro" id="IPR013126">
    <property type="entry name" value="Hsp_70_fam"/>
</dbReference>
<evidence type="ECO:0000256" key="1">
    <source>
        <dbReference type="ARBA" id="ARBA00007381"/>
    </source>
</evidence>
<proteinExistence type="inferred from homology"/>
<name>A0A6C0T503_AMAPA</name>
<dbReference type="Gene3D" id="1.20.1270.10">
    <property type="match status" value="1"/>
</dbReference>
<comment type="similarity">
    <text evidence="1">Belongs to the heat shock protein 70 family.</text>
</comment>
<evidence type="ECO:0000256" key="2">
    <source>
        <dbReference type="ARBA" id="ARBA00022741"/>
    </source>
</evidence>
<protein>
    <recommendedName>
        <fullName evidence="5">Heat shock protein 70</fullName>
    </recommendedName>
</protein>
<dbReference type="EMBL" id="MT025716">
    <property type="protein sequence ID" value="QIA97910.1"/>
    <property type="molecule type" value="Genomic_DNA"/>
</dbReference>
<dbReference type="PROSITE" id="PS00329">
    <property type="entry name" value="HSP70_2"/>
    <property type="match status" value="1"/>
</dbReference>
<keyword evidence="3" id="KW-0067">ATP-binding</keyword>
<dbReference type="SUPFAM" id="SSF100920">
    <property type="entry name" value="Heat shock protein 70kD (HSP70), peptide-binding domain"/>
    <property type="match status" value="1"/>
</dbReference>
<dbReference type="InterPro" id="IPR043129">
    <property type="entry name" value="ATPase_NBD"/>
</dbReference>
<dbReference type="SUPFAM" id="SSF100934">
    <property type="entry name" value="Heat shock protein 70kD (HSP70), C-terminal subdomain"/>
    <property type="match status" value="1"/>
</dbReference>
<dbReference type="Pfam" id="PF00012">
    <property type="entry name" value="HSP70"/>
    <property type="match status" value="1"/>
</dbReference>
<evidence type="ECO:0000313" key="4">
    <source>
        <dbReference type="EMBL" id="QIA97910.1"/>
    </source>
</evidence>
<dbReference type="PROSITE" id="PS01036">
    <property type="entry name" value="HSP70_3"/>
    <property type="match status" value="1"/>
</dbReference>
<sequence>MKETAETYLGMNVKNAVVTVPAYFNDSQRQATKDAGTIAGLNVMRIINEPTAAAIAYGLGKMSAVRKEVKNVLVFDLGGGTFDVSLVQIGEHAFEVKAVSGDTHLGGEDFDSRMVSHFVAEFKRKHSKDISKNSKALGRLRAACEKAKRMLSSVTETTIDIDCLFEGIDFNSTISRAKFERLNMDLFTNCLVLVEVCLKDAKMEKGNIHDVVLVGGSTRIPKVQDLLKEFFNGKELCKSLNPDEAVAYGAAIQAAILSGVRNKTDFTLVDVTPLSLGLHLQNHKMKIFIPKNIPVPTKKYDILRTVADNQTSVHFPVYEGERPIATENNFLGKFVFDIPPAPKEAKKYKAEDETYKEVMKTKLALQNYVDSMWDMLTVCRKKFLEEDVTKAENAIEQTIQWLEWNFDLTDARKFEEKMQELKSIIEPIIAGLP</sequence>
<evidence type="ECO:0008006" key="5">
    <source>
        <dbReference type="Google" id="ProtNLM"/>
    </source>
</evidence>
<dbReference type="GO" id="GO:0005524">
    <property type="term" value="F:ATP binding"/>
    <property type="evidence" value="ECO:0007669"/>
    <property type="project" value="UniProtKB-KW"/>
</dbReference>
<dbReference type="InterPro" id="IPR018181">
    <property type="entry name" value="Heat_shock_70_CS"/>
</dbReference>
<dbReference type="Gene3D" id="2.60.34.10">
    <property type="entry name" value="Substrate Binding Domain Of DNAk, Chain A, domain 1"/>
    <property type="match status" value="1"/>
</dbReference>
<keyword evidence="2" id="KW-0547">Nucleotide-binding</keyword>
<dbReference type="AlphaFoldDB" id="A0A6C0T503"/>
<dbReference type="GO" id="GO:0140662">
    <property type="term" value="F:ATP-dependent protein folding chaperone"/>
    <property type="evidence" value="ECO:0007669"/>
    <property type="project" value="InterPro"/>
</dbReference>
<dbReference type="FunFam" id="3.90.640.10:FF:000002">
    <property type="entry name" value="Heat shock 70 kDa"/>
    <property type="match status" value="1"/>
</dbReference>
<accession>A0A6C0T503</accession>
<evidence type="ECO:0000256" key="3">
    <source>
        <dbReference type="ARBA" id="ARBA00022840"/>
    </source>
</evidence>
<reference evidence="4" key="1">
    <citation type="submission" date="2020-02" db="EMBL/GenBank/DDBJ databases">
        <title>The eccDNA Replicon: A heritable, self-replicating, extra-nuclear vehicle that enables gene amplification and rapid adaptive evolution in Amaranthus palmeri.</title>
        <authorList>
            <person name="Saski C.A."/>
            <person name="Molin W.T."/>
        </authorList>
    </citation>
    <scope>NUCLEOTIDE SEQUENCE</scope>
</reference>
<gene>
    <name evidence="4" type="ORF">AP_R.00g000100-v1.0.a3</name>
</gene>
<dbReference type="InterPro" id="IPR029047">
    <property type="entry name" value="HSP70_peptide-bd_sf"/>
</dbReference>
<dbReference type="Gene3D" id="3.90.640.10">
    <property type="entry name" value="Actin, Chain A, domain 4"/>
    <property type="match status" value="1"/>
</dbReference>
<dbReference type="PANTHER" id="PTHR19375">
    <property type="entry name" value="HEAT SHOCK PROTEIN 70KDA"/>
    <property type="match status" value="1"/>
</dbReference>
<dbReference type="FunFam" id="3.30.420.40:FF:000545">
    <property type="entry name" value="Endoplasmic reticulum chaperone BiP"/>
    <property type="match status" value="1"/>
</dbReference>